<feature type="transmembrane region" description="Helical" evidence="6">
    <location>
        <begin position="270"/>
        <end position="291"/>
    </location>
</feature>
<accession>A0A0E0C3Y0</accession>
<dbReference type="GO" id="GO:0005774">
    <property type="term" value="C:vacuolar membrane"/>
    <property type="evidence" value="ECO:0007669"/>
    <property type="project" value="TreeGrafter"/>
</dbReference>
<feature type="transmembrane region" description="Helical" evidence="6">
    <location>
        <begin position="474"/>
        <end position="495"/>
    </location>
</feature>
<feature type="transmembrane region" description="Helical" evidence="6">
    <location>
        <begin position="133"/>
        <end position="157"/>
    </location>
</feature>
<evidence type="ECO:0000313" key="9">
    <source>
        <dbReference type="Proteomes" id="UP000008021"/>
    </source>
</evidence>
<evidence type="ECO:0000313" key="8">
    <source>
        <dbReference type="EnsemblPlants" id="OMERI01G19140.1"/>
    </source>
</evidence>
<dbReference type="Pfam" id="PF01490">
    <property type="entry name" value="Aa_trans"/>
    <property type="match status" value="2"/>
</dbReference>
<reference evidence="8" key="2">
    <citation type="submission" date="2018-05" db="EMBL/GenBank/DDBJ databases">
        <title>OmerRS3 (Oryza meridionalis Reference Sequence Version 3).</title>
        <authorList>
            <person name="Zhang J."/>
            <person name="Kudrna D."/>
            <person name="Lee S."/>
            <person name="Talag J."/>
            <person name="Welchert J."/>
            <person name="Wing R.A."/>
        </authorList>
    </citation>
    <scope>NUCLEOTIDE SEQUENCE [LARGE SCALE GENOMIC DNA]</scope>
    <source>
        <strain evidence="8">cv. OR44</strain>
    </source>
</reference>
<feature type="transmembrane region" description="Helical" evidence="6">
    <location>
        <begin position="328"/>
        <end position="354"/>
    </location>
</feature>
<dbReference type="eggNOG" id="KOG1303">
    <property type="taxonomic scope" value="Eukaryota"/>
</dbReference>
<feature type="transmembrane region" description="Helical" evidence="6">
    <location>
        <begin position="374"/>
        <end position="396"/>
    </location>
</feature>
<evidence type="ECO:0000256" key="4">
    <source>
        <dbReference type="ARBA" id="ARBA00022989"/>
    </source>
</evidence>
<evidence type="ECO:0000259" key="7">
    <source>
        <dbReference type="Pfam" id="PF01490"/>
    </source>
</evidence>
<dbReference type="PANTHER" id="PTHR22950">
    <property type="entry name" value="AMINO ACID TRANSPORTER"/>
    <property type="match status" value="1"/>
</dbReference>
<evidence type="ECO:0000256" key="3">
    <source>
        <dbReference type="ARBA" id="ARBA00022970"/>
    </source>
</evidence>
<sequence>MAADKSPIDEALLYRQEDLRLLHRQEDLRDEVDYDMEQLLLPTGSDMEQQLLLPTDGGSFCMTGASFGRSCLNLSNVISGIGMLSIPYALSQGGWLSLTLFAIVGAICFYTGNLIDRCMRADHCVRSYLDIGYLAFGSYGLVMYVELYLVVTSFLILEGDNLDKLLPGIVVEILGYQVHGKQLFVLAAAAVILPTTWLKNLSMVAYVSAVGLVSSVALTASLVWAGVAGKGFHMEGSSLLNLSGLPTALSLYFVLAFHMEGSSLLNLSGLPTALSLYFVCFAGHGVFPTVYSSMNSKKIFLRVLCYRTAYHSSGINRCLEAIRVASQLYLVLLISSVLCSLNYTVTAVLGYLIYGEDVQAQVTLNLPTGKLYTRIAILTTLITPLEKYALVIQPVTIAIEEKLSATTDTEINRLTRVLTSTAVVISTVVLACTVPFFGYLMSFIGSSLNVTVAVLFLCLSYLKIYISRGGVGFFEMAAIIGILVIGVCVAVVGAYTSLPQIIGTF</sequence>
<feature type="transmembrane region" description="Helical" evidence="6">
    <location>
        <begin position="203"/>
        <end position="227"/>
    </location>
</feature>
<evidence type="ECO:0000256" key="6">
    <source>
        <dbReference type="SAM" id="Phobius"/>
    </source>
</evidence>
<name>A0A0E0C3Y0_9ORYZ</name>
<proteinExistence type="predicted"/>
<feature type="transmembrane region" description="Helical" evidence="6">
    <location>
        <begin position="239"/>
        <end position="258"/>
    </location>
</feature>
<dbReference type="PANTHER" id="PTHR22950:SF698">
    <property type="entry name" value="AMINO ACID TRANSPORTER TRANSMEMBRANE DOMAIN-CONTAINING PROTEIN"/>
    <property type="match status" value="1"/>
</dbReference>
<organism evidence="8">
    <name type="scientific">Oryza meridionalis</name>
    <dbReference type="NCBI Taxonomy" id="40149"/>
    <lineage>
        <taxon>Eukaryota</taxon>
        <taxon>Viridiplantae</taxon>
        <taxon>Streptophyta</taxon>
        <taxon>Embryophyta</taxon>
        <taxon>Tracheophyta</taxon>
        <taxon>Spermatophyta</taxon>
        <taxon>Magnoliopsida</taxon>
        <taxon>Liliopsida</taxon>
        <taxon>Poales</taxon>
        <taxon>Poaceae</taxon>
        <taxon>BOP clade</taxon>
        <taxon>Oryzoideae</taxon>
        <taxon>Oryzeae</taxon>
        <taxon>Oryzinae</taxon>
        <taxon>Oryza</taxon>
    </lineage>
</organism>
<keyword evidence="3" id="KW-0813">Transport</keyword>
<keyword evidence="4 6" id="KW-1133">Transmembrane helix</keyword>
<keyword evidence="5 6" id="KW-0472">Membrane</keyword>
<feature type="transmembrane region" description="Helical" evidence="6">
    <location>
        <begin position="443"/>
        <end position="462"/>
    </location>
</feature>
<reference evidence="8" key="1">
    <citation type="submission" date="2015-04" db="UniProtKB">
        <authorList>
            <consortium name="EnsemblPlants"/>
        </authorList>
    </citation>
    <scope>IDENTIFICATION</scope>
</reference>
<evidence type="ECO:0000256" key="5">
    <source>
        <dbReference type="ARBA" id="ARBA00023136"/>
    </source>
</evidence>
<feature type="transmembrane region" description="Helical" evidence="6">
    <location>
        <begin position="417"/>
        <end position="437"/>
    </location>
</feature>
<dbReference type="Gramene" id="OMERI01G19140.1">
    <property type="protein sequence ID" value="OMERI01G19140.1"/>
    <property type="gene ID" value="OMERI01G19140"/>
</dbReference>
<keyword evidence="2 6" id="KW-0812">Transmembrane</keyword>
<feature type="domain" description="Amino acid transporter transmembrane" evidence="7">
    <location>
        <begin position="331"/>
        <end position="496"/>
    </location>
</feature>
<evidence type="ECO:0000256" key="2">
    <source>
        <dbReference type="ARBA" id="ARBA00022692"/>
    </source>
</evidence>
<keyword evidence="9" id="KW-1185">Reference proteome</keyword>
<feature type="domain" description="Amino acid transporter transmembrane" evidence="7">
    <location>
        <begin position="64"/>
        <end position="301"/>
    </location>
</feature>
<dbReference type="GO" id="GO:0015179">
    <property type="term" value="F:L-amino acid transmembrane transporter activity"/>
    <property type="evidence" value="ECO:0007669"/>
    <property type="project" value="TreeGrafter"/>
</dbReference>
<comment type="subcellular location">
    <subcellularLocation>
        <location evidence="1">Membrane</location>
        <topology evidence="1">Multi-pass membrane protein</topology>
    </subcellularLocation>
</comment>
<dbReference type="EnsemblPlants" id="OMERI01G19140.1">
    <property type="protein sequence ID" value="OMERI01G19140.1"/>
    <property type="gene ID" value="OMERI01G19140"/>
</dbReference>
<feature type="transmembrane region" description="Helical" evidence="6">
    <location>
        <begin position="95"/>
        <end position="112"/>
    </location>
</feature>
<protein>
    <recommendedName>
        <fullName evidence="7">Amino acid transporter transmembrane domain-containing protein</fullName>
    </recommendedName>
</protein>
<evidence type="ECO:0000256" key="1">
    <source>
        <dbReference type="ARBA" id="ARBA00004141"/>
    </source>
</evidence>
<keyword evidence="3" id="KW-0029">Amino-acid transport</keyword>
<dbReference type="AlphaFoldDB" id="A0A0E0C3Y0"/>
<dbReference type="InterPro" id="IPR013057">
    <property type="entry name" value="AA_transpt_TM"/>
</dbReference>
<dbReference type="Proteomes" id="UP000008021">
    <property type="component" value="Chromosome 1"/>
</dbReference>
<dbReference type="STRING" id="40149.A0A0E0C3Y0"/>
<dbReference type="HOGENOM" id="CLU_009646_1_1_1"/>